<organism evidence="2 3">
    <name type="scientific">Niastella koreensis</name>
    <dbReference type="NCBI Taxonomy" id="354356"/>
    <lineage>
        <taxon>Bacteria</taxon>
        <taxon>Pseudomonadati</taxon>
        <taxon>Bacteroidota</taxon>
        <taxon>Chitinophagia</taxon>
        <taxon>Chitinophagales</taxon>
        <taxon>Chitinophagaceae</taxon>
        <taxon>Niastella</taxon>
    </lineage>
</organism>
<dbReference type="Proteomes" id="UP000192277">
    <property type="component" value="Unassembled WGS sequence"/>
</dbReference>
<dbReference type="InterPro" id="IPR011083">
    <property type="entry name" value="Phage_tail_collar_dom"/>
</dbReference>
<dbReference type="InterPro" id="IPR037053">
    <property type="entry name" value="Phage_tail_collar_dom_sf"/>
</dbReference>
<accession>A0ABX3NT93</accession>
<dbReference type="Pfam" id="PF07484">
    <property type="entry name" value="Collar"/>
    <property type="match status" value="1"/>
</dbReference>
<proteinExistence type="predicted"/>
<evidence type="ECO:0000313" key="3">
    <source>
        <dbReference type="Proteomes" id="UP000192277"/>
    </source>
</evidence>
<protein>
    <recommendedName>
        <fullName evidence="1">Phage tail collar domain-containing protein</fullName>
    </recommendedName>
</protein>
<dbReference type="RefSeq" id="WP_014217345.1">
    <property type="nucleotide sequence ID" value="NZ_LWBO01000019.1"/>
</dbReference>
<reference evidence="2 3" key="1">
    <citation type="submission" date="2016-04" db="EMBL/GenBank/DDBJ databases">
        <authorList>
            <person name="Chen L."/>
            <person name="Zhuang W."/>
            <person name="Wang G."/>
        </authorList>
    </citation>
    <scope>NUCLEOTIDE SEQUENCE [LARGE SCALE GENOMIC DNA]</scope>
    <source>
        <strain evidence="3">GR20</strain>
    </source>
</reference>
<evidence type="ECO:0000259" key="1">
    <source>
        <dbReference type="Pfam" id="PF07484"/>
    </source>
</evidence>
<gene>
    <name evidence="2" type="ORF">A4D02_33035</name>
</gene>
<dbReference type="Gene3D" id="3.90.1340.10">
    <property type="entry name" value="Phage tail collar domain"/>
    <property type="match status" value="1"/>
</dbReference>
<evidence type="ECO:0000313" key="2">
    <source>
        <dbReference type="EMBL" id="OQP45487.1"/>
    </source>
</evidence>
<name>A0ABX3NT93_9BACT</name>
<dbReference type="EMBL" id="LWBO01000019">
    <property type="protein sequence ID" value="OQP45487.1"/>
    <property type="molecule type" value="Genomic_DNA"/>
</dbReference>
<sequence>MNESIIGFVTLFAGNFAPLNWAFCDGSLIPIQVNTALFAVIGTTYGGNGTTTFALPDLRGRALIGAGPGITPYVPGETGGTETAGPLTNNNIPGHTHTLQGTITPHAAGVANSLTPKNAVYATNNNQQMYAYSTDVNLASFKATIQTTAVGAANPQPLPILHPVLALNYIICLRGVFPNRG</sequence>
<feature type="domain" description="Phage tail collar" evidence="1">
    <location>
        <begin position="7"/>
        <end position="62"/>
    </location>
</feature>
<dbReference type="SUPFAM" id="SSF88874">
    <property type="entry name" value="Receptor-binding domain of short tail fibre protein gp12"/>
    <property type="match status" value="1"/>
</dbReference>
<comment type="caution">
    <text evidence="2">The sequence shown here is derived from an EMBL/GenBank/DDBJ whole genome shotgun (WGS) entry which is preliminary data.</text>
</comment>
<keyword evidence="3" id="KW-1185">Reference proteome</keyword>